<keyword evidence="1" id="KW-1133">Transmembrane helix</keyword>
<reference evidence="2" key="1">
    <citation type="journal article" date="2021" name="PeerJ">
        <title>Extensive microbial diversity within the chicken gut microbiome revealed by metagenomics and culture.</title>
        <authorList>
            <person name="Gilroy R."/>
            <person name="Ravi A."/>
            <person name="Getino M."/>
            <person name="Pursley I."/>
            <person name="Horton D.L."/>
            <person name="Alikhan N.F."/>
            <person name="Baker D."/>
            <person name="Gharbi K."/>
            <person name="Hall N."/>
            <person name="Watson M."/>
            <person name="Adriaenssens E.M."/>
            <person name="Foster-Nyarko E."/>
            <person name="Jarju S."/>
            <person name="Secka A."/>
            <person name="Antonio M."/>
            <person name="Oren A."/>
            <person name="Chaudhuri R.R."/>
            <person name="La Ragione R."/>
            <person name="Hildebrand F."/>
            <person name="Pallen M.J."/>
        </authorList>
    </citation>
    <scope>NUCLEOTIDE SEQUENCE</scope>
    <source>
        <strain evidence="2">USAMLcec3-2134</strain>
    </source>
</reference>
<reference evidence="2" key="2">
    <citation type="submission" date="2021-04" db="EMBL/GenBank/DDBJ databases">
        <authorList>
            <person name="Gilroy R."/>
        </authorList>
    </citation>
    <scope>NUCLEOTIDE SEQUENCE</scope>
    <source>
        <strain evidence="2">USAMLcec3-2134</strain>
    </source>
</reference>
<dbReference type="EMBL" id="DWXE01000005">
    <property type="protein sequence ID" value="HJB90035.1"/>
    <property type="molecule type" value="Genomic_DNA"/>
</dbReference>
<feature type="transmembrane region" description="Helical" evidence="1">
    <location>
        <begin position="52"/>
        <end position="68"/>
    </location>
</feature>
<feature type="transmembrane region" description="Helical" evidence="1">
    <location>
        <begin position="7"/>
        <end position="27"/>
    </location>
</feature>
<protein>
    <submittedName>
        <fullName evidence="2">Uncharacterized protein</fullName>
    </submittedName>
</protein>
<feature type="transmembrane region" description="Helical" evidence="1">
    <location>
        <begin position="137"/>
        <end position="158"/>
    </location>
</feature>
<feature type="transmembrane region" description="Helical" evidence="1">
    <location>
        <begin position="104"/>
        <end position="125"/>
    </location>
</feature>
<sequence>MDKKTRNFLAAGFVFLCIAGCLLHFFYDFTGKDPLAGLISPVSESPWEHLKLLYFPALLMTAAGWLILREKRGTLPAAMSAGVWAGMFTILDIFYFYTGVLGRHLLAMDLFSFAAGAAVTCLVAARVLRRPNPLPAPVFRAGVGFLILPLLLFFLFTYDAPPIALFSVPGRTAAAPF</sequence>
<dbReference type="Proteomes" id="UP000886883">
    <property type="component" value="Unassembled WGS sequence"/>
</dbReference>
<name>A0A9D2SBL3_9FIRM</name>
<gene>
    <name evidence="2" type="ORF">H9763_01030</name>
</gene>
<keyword evidence="1" id="KW-0812">Transmembrane</keyword>
<organism evidence="2 3">
    <name type="scientific">Candidatus Eisenbergiella merdigallinarum</name>
    <dbReference type="NCBI Taxonomy" id="2838552"/>
    <lineage>
        <taxon>Bacteria</taxon>
        <taxon>Bacillati</taxon>
        <taxon>Bacillota</taxon>
        <taxon>Clostridia</taxon>
        <taxon>Lachnospirales</taxon>
        <taxon>Lachnospiraceae</taxon>
        <taxon>Eisenbergiella</taxon>
    </lineage>
</organism>
<dbReference type="Pfam" id="PF20122">
    <property type="entry name" value="DUF6512"/>
    <property type="match status" value="1"/>
</dbReference>
<evidence type="ECO:0000256" key="1">
    <source>
        <dbReference type="SAM" id="Phobius"/>
    </source>
</evidence>
<evidence type="ECO:0000313" key="3">
    <source>
        <dbReference type="Proteomes" id="UP000886883"/>
    </source>
</evidence>
<keyword evidence="1" id="KW-0472">Membrane</keyword>
<evidence type="ECO:0000313" key="2">
    <source>
        <dbReference type="EMBL" id="HJB90035.1"/>
    </source>
</evidence>
<proteinExistence type="predicted"/>
<dbReference type="AlphaFoldDB" id="A0A9D2SBL3"/>
<feature type="transmembrane region" description="Helical" evidence="1">
    <location>
        <begin position="75"/>
        <end position="98"/>
    </location>
</feature>
<accession>A0A9D2SBL3</accession>
<comment type="caution">
    <text evidence="2">The sequence shown here is derived from an EMBL/GenBank/DDBJ whole genome shotgun (WGS) entry which is preliminary data.</text>
</comment>
<dbReference type="InterPro" id="IPR045407">
    <property type="entry name" value="DUF6512"/>
</dbReference>